<dbReference type="Gene3D" id="1.20.58.1460">
    <property type="match status" value="1"/>
</dbReference>
<dbReference type="InterPro" id="IPR011965">
    <property type="entry name" value="PaaX_trns_reg"/>
</dbReference>
<dbReference type="EMBL" id="JACXYU010000022">
    <property type="protein sequence ID" value="MBD3934931.1"/>
    <property type="molecule type" value="Genomic_DNA"/>
</dbReference>
<dbReference type="InterPro" id="IPR036388">
    <property type="entry name" value="WH-like_DNA-bd_sf"/>
</dbReference>
<dbReference type="PANTHER" id="PTHR30319">
    <property type="entry name" value="PHENYLACETIC ACID REGULATOR-RELATED TRANSCRIPTIONAL REPRESSOR"/>
    <property type="match status" value="1"/>
</dbReference>
<dbReference type="InterPro" id="IPR048846">
    <property type="entry name" value="PaaX-like_central"/>
</dbReference>
<organism evidence="3 4">
    <name type="scientific">Streptomyces chumphonensis</name>
    <dbReference type="NCBI Taxonomy" id="1214925"/>
    <lineage>
        <taxon>Bacteria</taxon>
        <taxon>Bacillati</taxon>
        <taxon>Actinomycetota</taxon>
        <taxon>Actinomycetes</taxon>
        <taxon>Kitasatosporales</taxon>
        <taxon>Streptomycetaceae</taxon>
        <taxon>Streptomyces</taxon>
    </lineage>
</organism>
<dbReference type="Pfam" id="PF20803">
    <property type="entry name" value="PaaX_M"/>
    <property type="match status" value="1"/>
</dbReference>
<dbReference type="Pfam" id="PF08223">
    <property type="entry name" value="PaaX_C"/>
    <property type="match status" value="1"/>
</dbReference>
<dbReference type="AlphaFoldDB" id="A0A927F494"/>
<reference evidence="3" key="1">
    <citation type="submission" date="2020-09" db="EMBL/GenBank/DDBJ databases">
        <title>Secondary metabolite and genome analysis of marine Streptomyces chumphonensis KK1-2T.</title>
        <authorList>
            <person name="Phongsopitanun W."/>
            <person name="Kanchanasin P."/>
            <person name="Pittayakhajonwut P."/>
            <person name="Suwanborirux K."/>
            <person name="Tanasupawat S."/>
        </authorList>
    </citation>
    <scope>NUCLEOTIDE SEQUENCE</scope>
    <source>
        <strain evidence="3">KK1-2</strain>
    </source>
</reference>
<accession>A0A927F494</accession>
<evidence type="ECO:0000313" key="4">
    <source>
        <dbReference type="Proteomes" id="UP000632289"/>
    </source>
</evidence>
<keyword evidence="4" id="KW-1185">Reference proteome</keyword>
<name>A0A927F494_9ACTN</name>
<comment type="caution">
    <text evidence="3">The sequence shown here is derived from an EMBL/GenBank/DDBJ whole genome shotgun (WGS) entry which is preliminary data.</text>
</comment>
<dbReference type="PANTHER" id="PTHR30319:SF1">
    <property type="entry name" value="TRANSCRIPTIONAL REPRESSOR PAAX"/>
    <property type="match status" value="1"/>
</dbReference>
<proteinExistence type="predicted"/>
<evidence type="ECO:0000259" key="1">
    <source>
        <dbReference type="Pfam" id="PF08223"/>
    </source>
</evidence>
<sequence>MLVHALVRPDSTVPADELYAVAGALGMTDQQVRLCVKRLVAEGRFSQHGRGRRAVLHASPGTAETLAVNLEFVRHAYRQDQGLAPWDGTWRLFAFAIPESARAVRDELRSTLVYLGAAAVQGGLYVCANAVTALVEEAAQRLGAAAGLTVLTSRDLRVGALTEPRDLAAGLWPLEEIAPRHERLAALARWQLDRLDAGPAPDGAERLAMAVALISEFTRAHEPDPLLPPELLPARWPGPRARELTAACWSRLTPPEPATGPRLFRAYGPVLAEAAARGAGQPSGRRSPRS</sequence>
<feature type="domain" description="Transcriptional repressor PaaX-like C-terminal" evidence="1">
    <location>
        <begin position="172"/>
        <end position="254"/>
    </location>
</feature>
<dbReference type="Gene3D" id="1.10.10.10">
    <property type="entry name" value="Winged helix-like DNA-binding domain superfamily/Winged helix DNA-binding domain"/>
    <property type="match status" value="1"/>
</dbReference>
<feature type="domain" description="Transcriptional repressor PaaX-like central Cas2-like" evidence="2">
    <location>
        <begin position="84"/>
        <end position="156"/>
    </location>
</feature>
<evidence type="ECO:0000259" key="2">
    <source>
        <dbReference type="Pfam" id="PF20803"/>
    </source>
</evidence>
<dbReference type="InterPro" id="IPR013225">
    <property type="entry name" value="PaaX_C"/>
</dbReference>
<dbReference type="PIRSF" id="PIRSF020623">
    <property type="entry name" value="PaaX"/>
    <property type="match status" value="1"/>
</dbReference>
<gene>
    <name evidence="3" type="ORF">IF129_25645</name>
</gene>
<protein>
    <submittedName>
        <fullName evidence="3">Transcriptional regulator</fullName>
    </submittedName>
</protein>
<dbReference type="Gene3D" id="3.30.70.2650">
    <property type="match status" value="1"/>
</dbReference>
<dbReference type="Proteomes" id="UP000632289">
    <property type="component" value="Unassembled WGS sequence"/>
</dbReference>
<dbReference type="GO" id="GO:0006351">
    <property type="term" value="P:DNA-templated transcription"/>
    <property type="evidence" value="ECO:0007669"/>
    <property type="project" value="InterPro"/>
</dbReference>
<evidence type="ECO:0000313" key="3">
    <source>
        <dbReference type="EMBL" id="MBD3934931.1"/>
    </source>
</evidence>